<dbReference type="InterPro" id="IPR010093">
    <property type="entry name" value="SinI_DNA-bd"/>
</dbReference>
<sequence length="66" mass="7309">MKTLNTIKTASVQDKLITKKMAAQRLSVSTRTIDRMAAEGLLEKVFVGSAPRFRNSDIDRIVESGL</sequence>
<gene>
    <name evidence="1" type="ORF">ACFSSA_01345</name>
</gene>
<name>A0ABW5D2N3_9BACT</name>
<comment type="caution">
    <text evidence="1">The sequence shown here is derived from an EMBL/GenBank/DDBJ whole genome shotgun (WGS) entry which is preliminary data.</text>
</comment>
<reference evidence="2" key="1">
    <citation type="journal article" date="2019" name="Int. J. Syst. Evol. Microbiol.">
        <title>The Global Catalogue of Microorganisms (GCM) 10K type strain sequencing project: providing services to taxonomists for standard genome sequencing and annotation.</title>
        <authorList>
            <consortium name="The Broad Institute Genomics Platform"/>
            <consortium name="The Broad Institute Genome Sequencing Center for Infectious Disease"/>
            <person name="Wu L."/>
            <person name="Ma J."/>
        </authorList>
    </citation>
    <scope>NUCLEOTIDE SEQUENCE [LARGE SCALE GENOMIC DNA]</scope>
    <source>
        <strain evidence="2">CGMCC 4.7106</strain>
    </source>
</reference>
<evidence type="ECO:0000313" key="1">
    <source>
        <dbReference type="EMBL" id="MFD2255307.1"/>
    </source>
</evidence>
<dbReference type="RefSeq" id="WP_386817967.1">
    <property type="nucleotide sequence ID" value="NZ_JBHUIT010000002.1"/>
</dbReference>
<dbReference type="NCBIfam" id="TIGR01764">
    <property type="entry name" value="excise"/>
    <property type="match status" value="1"/>
</dbReference>
<dbReference type="EMBL" id="JBHUIT010000002">
    <property type="protein sequence ID" value="MFD2255307.1"/>
    <property type="molecule type" value="Genomic_DNA"/>
</dbReference>
<dbReference type="Proteomes" id="UP001597375">
    <property type="component" value="Unassembled WGS sequence"/>
</dbReference>
<proteinExistence type="predicted"/>
<keyword evidence="1" id="KW-0238">DNA-binding</keyword>
<evidence type="ECO:0000313" key="2">
    <source>
        <dbReference type="Proteomes" id="UP001597375"/>
    </source>
</evidence>
<protein>
    <submittedName>
        <fullName evidence="1">Excisionase family DNA-binding protein</fullName>
    </submittedName>
</protein>
<dbReference type="SUPFAM" id="SSF46955">
    <property type="entry name" value="Putative DNA-binding domain"/>
    <property type="match status" value="1"/>
</dbReference>
<organism evidence="1 2">
    <name type="scientific">Luteolibacter algae</name>
    <dbReference type="NCBI Taxonomy" id="454151"/>
    <lineage>
        <taxon>Bacteria</taxon>
        <taxon>Pseudomonadati</taxon>
        <taxon>Verrucomicrobiota</taxon>
        <taxon>Verrucomicrobiia</taxon>
        <taxon>Verrucomicrobiales</taxon>
        <taxon>Verrucomicrobiaceae</taxon>
        <taxon>Luteolibacter</taxon>
    </lineage>
</organism>
<dbReference type="InterPro" id="IPR009061">
    <property type="entry name" value="DNA-bd_dom_put_sf"/>
</dbReference>
<accession>A0ABW5D2N3</accession>
<keyword evidence="2" id="KW-1185">Reference proteome</keyword>
<dbReference type="GO" id="GO:0003677">
    <property type="term" value="F:DNA binding"/>
    <property type="evidence" value="ECO:0007669"/>
    <property type="project" value="UniProtKB-KW"/>
</dbReference>